<dbReference type="OrthoDB" id="408631at2759"/>
<dbReference type="InterPro" id="IPR019826">
    <property type="entry name" value="Carboxylesterase_B_AS"/>
</dbReference>
<sequence>MVAPRLRALILGLVFQATVAVSWQTPTSPQLTSALGPVVNLGYAAYAGNSTTPTGEADGPVTFFGGIPYAQPPLGDLRFRAPQPLDESWKSGGYVNVTDARNWGPACIQQPAVVGAGSEDCLLLNVWKPTNATPGDNLPVVVYIYGGGFYAGTTQGFPLYDWVDQHPTGIIGVSMGYRLNVLGFLSGNEVQADGDANAGLLDQRAAIEWVQRNIGQFGGNPDEITISGESAGGASVVMQITAYGGTRGAPFKRAIAQSIGYGYTANLTLQEELFQNVTQAAGCPSSGPAAMSCLRSASLGAIVSAVNHVPLGRVAPVVDGPSGFIPELPSRLVASGNFTPVEFIGGHCANDGRTFVGGTPSQFQTDEDVARLVFARWPGVNNETIQQALQLYPAPGTPGSPFATQYDRAWTMAQEIIFGCFDWYTENAMIEKGVSNVFAFRWNAPDTVLYNAAPYQGVMHTSDIYFLFDGTNPTANAGAAFTPFNATEKLLSSQAISYWTSFASSGNPSTSKTSYSPAWTYFTNGTQNYRMVMTEGTSLNATASAMEMYPPAEIERCRFWMQANVTEQTAI</sequence>
<dbReference type="InterPro" id="IPR002018">
    <property type="entry name" value="CarbesteraseB"/>
</dbReference>
<dbReference type="Gene3D" id="3.40.50.1820">
    <property type="entry name" value="alpha/beta hydrolase"/>
    <property type="match status" value="1"/>
</dbReference>
<comment type="similarity">
    <text evidence="1 3">Belongs to the type-B carboxylesterase/lipase family.</text>
</comment>
<proteinExistence type="inferred from homology"/>
<evidence type="ECO:0000259" key="4">
    <source>
        <dbReference type="Pfam" id="PF00135"/>
    </source>
</evidence>
<keyword evidence="2 3" id="KW-0378">Hydrolase</keyword>
<dbReference type="SUPFAM" id="SSF53474">
    <property type="entry name" value="alpha/beta-Hydrolases"/>
    <property type="match status" value="1"/>
</dbReference>
<dbReference type="InterPro" id="IPR050309">
    <property type="entry name" value="Type-B_Carboxylest/Lipase"/>
</dbReference>
<dbReference type="Proteomes" id="UP000305948">
    <property type="component" value="Unassembled WGS sequence"/>
</dbReference>
<dbReference type="EMBL" id="ML213505">
    <property type="protein sequence ID" value="TFK55307.1"/>
    <property type="molecule type" value="Genomic_DNA"/>
</dbReference>
<evidence type="ECO:0000313" key="5">
    <source>
        <dbReference type="EMBL" id="TFK55307.1"/>
    </source>
</evidence>
<organism evidence="5 6">
    <name type="scientific">Heliocybe sulcata</name>
    <dbReference type="NCBI Taxonomy" id="5364"/>
    <lineage>
        <taxon>Eukaryota</taxon>
        <taxon>Fungi</taxon>
        <taxon>Dikarya</taxon>
        <taxon>Basidiomycota</taxon>
        <taxon>Agaricomycotina</taxon>
        <taxon>Agaricomycetes</taxon>
        <taxon>Gloeophyllales</taxon>
        <taxon>Gloeophyllaceae</taxon>
        <taxon>Heliocybe</taxon>
    </lineage>
</organism>
<dbReference type="AlphaFoldDB" id="A0A5C3NEJ1"/>
<gene>
    <name evidence="5" type="ORF">OE88DRAFT_1732554</name>
</gene>
<feature type="domain" description="Carboxylesterase type B" evidence="4">
    <location>
        <begin position="37"/>
        <end position="538"/>
    </location>
</feature>
<dbReference type="GO" id="GO:0016787">
    <property type="term" value="F:hydrolase activity"/>
    <property type="evidence" value="ECO:0007669"/>
    <property type="project" value="UniProtKB-KW"/>
</dbReference>
<dbReference type="InterPro" id="IPR029058">
    <property type="entry name" value="AB_hydrolase_fold"/>
</dbReference>
<protein>
    <recommendedName>
        <fullName evidence="3">Carboxylic ester hydrolase</fullName>
        <ecNumber evidence="3">3.1.1.-</ecNumber>
    </recommendedName>
</protein>
<evidence type="ECO:0000256" key="1">
    <source>
        <dbReference type="ARBA" id="ARBA00005964"/>
    </source>
</evidence>
<dbReference type="Pfam" id="PF00135">
    <property type="entry name" value="COesterase"/>
    <property type="match status" value="1"/>
</dbReference>
<feature type="signal peptide" evidence="3">
    <location>
        <begin position="1"/>
        <end position="20"/>
    </location>
</feature>
<evidence type="ECO:0000256" key="3">
    <source>
        <dbReference type="RuleBase" id="RU361235"/>
    </source>
</evidence>
<reference evidence="5 6" key="1">
    <citation type="journal article" date="2019" name="Nat. Ecol. Evol.">
        <title>Megaphylogeny resolves global patterns of mushroom evolution.</title>
        <authorList>
            <person name="Varga T."/>
            <person name="Krizsan K."/>
            <person name="Foldi C."/>
            <person name="Dima B."/>
            <person name="Sanchez-Garcia M."/>
            <person name="Sanchez-Ramirez S."/>
            <person name="Szollosi G.J."/>
            <person name="Szarkandi J.G."/>
            <person name="Papp V."/>
            <person name="Albert L."/>
            <person name="Andreopoulos W."/>
            <person name="Angelini C."/>
            <person name="Antonin V."/>
            <person name="Barry K.W."/>
            <person name="Bougher N.L."/>
            <person name="Buchanan P."/>
            <person name="Buyck B."/>
            <person name="Bense V."/>
            <person name="Catcheside P."/>
            <person name="Chovatia M."/>
            <person name="Cooper J."/>
            <person name="Damon W."/>
            <person name="Desjardin D."/>
            <person name="Finy P."/>
            <person name="Geml J."/>
            <person name="Haridas S."/>
            <person name="Hughes K."/>
            <person name="Justo A."/>
            <person name="Karasinski D."/>
            <person name="Kautmanova I."/>
            <person name="Kiss B."/>
            <person name="Kocsube S."/>
            <person name="Kotiranta H."/>
            <person name="LaButti K.M."/>
            <person name="Lechner B.E."/>
            <person name="Liimatainen K."/>
            <person name="Lipzen A."/>
            <person name="Lukacs Z."/>
            <person name="Mihaltcheva S."/>
            <person name="Morgado L.N."/>
            <person name="Niskanen T."/>
            <person name="Noordeloos M.E."/>
            <person name="Ohm R.A."/>
            <person name="Ortiz-Santana B."/>
            <person name="Ovrebo C."/>
            <person name="Racz N."/>
            <person name="Riley R."/>
            <person name="Savchenko A."/>
            <person name="Shiryaev A."/>
            <person name="Soop K."/>
            <person name="Spirin V."/>
            <person name="Szebenyi C."/>
            <person name="Tomsovsky M."/>
            <person name="Tulloss R.E."/>
            <person name="Uehling J."/>
            <person name="Grigoriev I.V."/>
            <person name="Vagvolgyi C."/>
            <person name="Papp T."/>
            <person name="Martin F.M."/>
            <person name="Miettinen O."/>
            <person name="Hibbett D.S."/>
            <person name="Nagy L.G."/>
        </authorList>
    </citation>
    <scope>NUCLEOTIDE SEQUENCE [LARGE SCALE GENOMIC DNA]</scope>
    <source>
        <strain evidence="5 6">OMC1185</strain>
    </source>
</reference>
<dbReference type="STRING" id="5364.A0A5C3NEJ1"/>
<evidence type="ECO:0000313" key="6">
    <source>
        <dbReference type="Proteomes" id="UP000305948"/>
    </source>
</evidence>
<dbReference type="PROSITE" id="PS00122">
    <property type="entry name" value="CARBOXYLESTERASE_B_1"/>
    <property type="match status" value="1"/>
</dbReference>
<evidence type="ECO:0000256" key="2">
    <source>
        <dbReference type="ARBA" id="ARBA00022801"/>
    </source>
</evidence>
<name>A0A5C3NEJ1_9AGAM</name>
<feature type="chain" id="PRO_5023144646" description="Carboxylic ester hydrolase" evidence="3">
    <location>
        <begin position="21"/>
        <end position="571"/>
    </location>
</feature>
<dbReference type="EC" id="3.1.1.-" evidence="3"/>
<dbReference type="PANTHER" id="PTHR11559">
    <property type="entry name" value="CARBOXYLESTERASE"/>
    <property type="match status" value="1"/>
</dbReference>
<keyword evidence="6" id="KW-1185">Reference proteome</keyword>
<accession>A0A5C3NEJ1</accession>
<keyword evidence="3" id="KW-0732">Signal</keyword>